<dbReference type="CDD" id="cd00117">
    <property type="entry name" value="TFP"/>
    <property type="match status" value="1"/>
</dbReference>
<evidence type="ECO:0000313" key="3">
    <source>
        <dbReference type="Proteomes" id="UP001152795"/>
    </source>
</evidence>
<keyword evidence="3" id="KW-1185">Reference proteome</keyword>
<feature type="compositionally biased region" description="Low complexity" evidence="1">
    <location>
        <begin position="143"/>
        <end position="154"/>
    </location>
</feature>
<comment type="caution">
    <text evidence="2">The sequence shown here is derived from an EMBL/GenBank/DDBJ whole genome shotgun (WGS) entry which is preliminary data.</text>
</comment>
<feature type="region of interest" description="Disordered" evidence="1">
    <location>
        <begin position="199"/>
        <end position="237"/>
    </location>
</feature>
<name>A0A6S7IEC4_PARCT</name>
<accession>A0A6S7IEC4</accession>
<dbReference type="SUPFAM" id="SSF57302">
    <property type="entry name" value="Snake toxin-like"/>
    <property type="match status" value="1"/>
</dbReference>
<dbReference type="Proteomes" id="UP001152795">
    <property type="component" value="Unassembled WGS sequence"/>
</dbReference>
<gene>
    <name evidence="2" type="ORF">PACLA_8A048389</name>
</gene>
<feature type="region of interest" description="Disordered" evidence="1">
    <location>
        <begin position="126"/>
        <end position="185"/>
    </location>
</feature>
<sequence>MATQLLKNIKNTGNKFKKMLRLIAVFVLVCLFNGLQVQALTCLCTGSTCANNVTTCTDATEICYAAVIRLKDGNTRIEKGCKDRAECTTTDFCPVRAEGSVCAKFGCCTYGRCVANYTLGVDFETPTPSPTPSTTQKPLMAKSSSLEPSSSVVPMTTKPEMAATSTDQAKMPATSTVQEKMPTTSTVQEKMAATSTVQEKMPATSTVQENLPATSTVQAERTSEPVMPTPKMTAVKPMTSAQPEMKSTKESMMPSVQIAPSGSTDRIATKHVFNTDNVILPQDTRPTCSSASGRVFSLGAFVPVAIGLLCGMF</sequence>
<feature type="compositionally biased region" description="Polar residues" evidence="1">
    <location>
        <begin position="199"/>
        <end position="220"/>
    </location>
</feature>
<dbReference type="EMBL" id="CACRXK020009470">
    <property type="protein sequence ID" value="CAB4017264.1"/>
    <property type="molecule type" value="Genomic_DNA"/>
</dbReference>
<reference evidence="2" key="1">
    <citation type="submission" date="2020-04" db="EMBL/GenBank/DDBJ databases">
        <authorList>
            <person name="Alioto T."/>
            <person name="Alioto T."/>
            <person name="Gomez Garrido J."/>
        </authorList>
    </citation>
    <scope>NUCLEOTIDE SEQUENCE</scope>
    <source>
        <strain evidence="2">A484AB</strain>
    </source>
</reference>
<proteinExistence type="predicted"/>
<organism evidence="2 3">
    <name type="scientific">Paramuricea clavata</name>
    <name type="common">Red gorgonian</name>
    <name type="synonym">Violescent sea-whip</name>
    <dbReference type="NCBI Taxonomy" id="317549"/>
    <lineage>
        <taxon>Eukaryota</taxon>
        <taxon>Metazoa</taxon>
        <taxon>Cnidaria</taxon>
        <taxon>Anthozoa</taxon>
        <taxon>Octocorallia</taxon>
        <taxon>Malacalcyonacea</taxon>
        <taxon>Plexauridae</taxon>
        <taxon>Paramuricea</taxon>
    </lineage>
</organism>
<feature type="compositionally biased region" description="Polar residues" evidence="1">
    <location>
        <begin position="163"/>
        <end position="185"/>
    </location>
</feature>
<evidence type="ECO:0000313" key="2">
    <source>
        <dbReference type="EMBL" id="CAB4017264.1"/>
    </source>
</evidence>
<evidence type="ECO:0000256" key="1">
    <source>
        <dbReference type="SAM" id="MobiDB-lite"/>
    </source>
</evidence>
<feature type="region of interest" description="Disordered" evidence="1">
    <location>
        <begin position="244"/>
        <end position="263"/>
    </location>
</feature>
<dbReference type="InterPro" id="IPR045860">
    <property type="entry name" value="Snake_toxin-like_sf"/>
</dbReference>
<dbReference type="AlphaFoldDB" id="A0A6S7IEC4"/>
<protein>
    <submittedName>
        <fullName evidence="2">Uncharacterized protein</fullName>
    </submittedName>
</protein>